<evidence type="ECO:0000256" key="1">
    <source>
        <dbReference type="SAM" id="MobiDB-lite"/>
    </source>
</evidence>
<dbReference type="EMBL" id="GEDV01000581">
    <property type="protein sequence ID" value="JAP87976.1"/>
    <property type="molecule type" value="Transcribed_RNA"/>
</dbReference>
<feature type="region of interest" description="Disordered" evidence="1">
    <location>
        <begin position="1"/>
        <end position="22"/>
    </location>
</feature>
<evidence type="ECO:0000313" key="3">
    <source>
        <dbReference type="EMBL" id="JAP87976.1"/>
    </source>
</evidence>
<proteinExistence type="predicted"/>
<accession>A0A131ZBU7</accession>
<feature type="non-terminal residue" evidence="3">
    <location>
        <position position="1"/>
    </location>
</feature>
<reference evidence="3" key="1">
    <citation type="journal article" date="2016" name="Ticks Tick Borne Dis.">
        <title>De novo assembly and annotation of the salivary gland transcriptome of Rhipicephalus appendiculatus male and female ticks during blood feeding.</title>
        <authorList>
            <person name="de Castro M.H."/>
            <person name="de Klerk D."/>
            <person name="Pienaar R."/>
            <person name="Latif A.A."/>
            <person name="Rees D.J."/>
            <person name="Mans B.J."/>
        </authorList>
    </citation>
    <scope>NUCLEOTIDE SEQUENCE</scope>
    <source>
        <tissue evidence="3">Salivary glands</tissue>
    </source>
</reference>
<feature type="transmembrane region" description="Helical" evidence="2">
    <location>
        <begin position="102"/>
        <end position="124"/>
    </location>
</feature>
<dbReference type="AlphaFoldDB" id="A0A131ZBU7"/>
<protein>
    <submittedName>
        <fullName evidence="3">Uncharacterized protein</fullName>
    </submittedName>
</protein>
<keyword evidence="2" id="KW-0472">Membrane</keyword>
<sequence>SRQRLANRARRTCGSARDTLPSRSTLDCAWCNERASGPQTSEARRPGVVEASASELLRLTMNSPSSRDMRQRRTRVRPLDSSRGGPDGAPGLEPPKSSWFAVLLYVALMSVFVGSCIVVGIHLFEAHAQEPYRSE</sequence>
<keyword evidence="2" id="KW-0812">Transmembrane</keyword>
<evidence type="ECO:0000256" key="2">
    <source>
        <dbReference type="SAM" id="Phobius"/>
    </source>
</evidence>
<name>A0A131ZBU7_RHIAP</name>
<feature type="compositionally biased region" description="Basic residues" evidence="1">
    <location>
        <begin position="1"/>
        <end position="11"/>
    </location>
</feature>
<keyword evidence="2" id="KW-1133">Transmembrane helix</keyword>
<organism evidence="3">
    <name type="scientific">Rhipicephalus appendiculatus</name>
    <name type="common">Brown ear tick</name>
    <dbReference type="NCBI Taxonomy" id="34631"/>
    <lineage>
        <taxon>Eukaryota</taxon>
        <taxon>Metazoa</taxon>
        <taxon>Ecdysozoa</taxon>
        <taxon>Arthropoda</taxon>
        <taxon>Chelicerata</taxon>
        <taxon>Arachnida</taxon>
        <taxon>Acari</taxon>
        <taxon>Parasitiformes</taxon>
        <taxon>Ixodida</taxon>
        <taxon>Ixodoidea</taxon>
        <taxon>Ixodidae</taxon>
        <taxon>Rhipicephalinae</taxon>
        <taxon>Rhipicephalus</taxon>
        <taxon>Rhipicephalus</taxon>
    </lineage>
</organism>
<feature type="region of interest" description="Disordered" evidence="1">
    <location>
        <begin position="53"/>
        <end position="95"/>
    </location>
</feature>